<dbReference type="InterPro" id="IPR036052">
    <property type="entry name" value="TrpB-like_PALP_sf"/>
</dbReference>
<dbReference type="PANTHER" id="PTHR48077">
    <property type="entry name" value="TRYPTOPHAN SYNTHASE-RELATED"/>
    <property type="match status" value="1"/>
</dbReference>
<evidence type="ECO:0000256" key="2">
    <source>
        <dbReference type="ARBA" id="ARBA00002786"/>
    </source>
</evidence>
<evidence type="ECO:0000256" key="9">
    <source>
        <dbReference type="ARBA" id="ARBA00022898"/>
    </source>
</evidence>
<keyword evidence="11" id="KW-0456">Lyase</keyword>
<dbReference type="Proteomes" id="UP000248314">
    <property type="component" value="Unassembled WGS sequence"/>
</dbReference>
<keyword evidence="7" id="KW-0028">Amino-acid biosynthesis</keyword>
<dbReference type="GO" id="GO:0004834">
    <property type="term" value="F:tryptophan synthase activity"/>
    <property type="evidence" value="ECO:0007669"/>
    <property type="project" value="UniProtKB-EC"/>
</dbReference>
<evidence type="ECO:0000256" key="12">
    <source>
        <dbReference type="ARBA" id="ARBA00049047"/>
    </source>
</evidence>
<dbReference type="SUPFAM" id="SSF53686">
    <property type="entry name" value="Tryptophan synthase beta subunit-like PLP-dependent enzymes"/>
    <property type="match status" value="1"/>
</dbReference>
<feature type="domain" description="Tryptophan synthase beta chain-like PALP" evidence="14">
    <location>
        <begin position="132"/>
        <end position="469"/>
    </location>
</feature>
<comment type="cofactor">
    <cofactor evidence="1">
        <name>pyridoxal 5'-phosphate</name>
        <dbReference type="ChEBI" id="CHEBI:597326"/>
    </cofactor>
</comment>
<dbReference type="GO" id="GO:0030170">
    <property type="term" value="F:pyridoxal phosphate binding"/>
    <property type="evidence" value="ECO:0007669"/>
    <property type="project" value="InterPro"/>
</dbReference>
<evidence type="ECO:0000256" key="3">
    <source>
        <dbReference type="ARBA" id="ARBA00004733"/>
    </source>
</evidence>
<evidence type="ECO:0000313" key="15">
    <source>
        <dbReference type="EMBL" id="PXX22453.1"/>
    </source>
</evidence>
<keyword evidence="16" id="KW-1185">Reference proteome</keyword>
<dbReference type="AlphaFoldDB" id="A0A318HW37"/>
<reference evidence="15 16" key="1">
    <citation type="submission" date="2018-05" db="EMBL/GenBank/DDBJ databases">
        <title>Genomic Encyclopedia of Type Strains, Phase I: the one thousand microbial genomes (KMG-I) project.</title>
        <authorList>
            <person name="Kyrpides N."/>
        </authorList>
    </citation>
    <scope>NUCLEOTIDE SEQUENCE [LARGE SCALE GENOMIC DNA]</scope>
    <source>
        <strain evidence="15 16">DSM 15611</strain>
    </source>
</reference>
<evidence type="ECO:0000256" key="13">
    <source>
        <dbReference type="SAM" id="MobiDB-lite"/>
    </source>
</evidence>
<evidence type="ECO:0000256" key="7">
    <source>
        <dbReference type="ARBA" id="ARBA00022605"/>
    </source>
</evidence>
<dbReference type="InterPro" id="IPR006653">
    <property type="entry name" value="Trp_synth_b_CS"/>
</dbReference>
<dbReference type="PANTHER" id="PTHR48077:SF6">
    <property type="entry name" value="TRYPTOPHAN SYNTHASE"/>
    <property type="match status" value="1"/>
</dbReference>
<accession>A0A318HW37</accession>
<protein>
    <recommendedName>
        <fullName evidence="6">tryptophan synthase</fullName>
        <ecNumber evidence="6">4.2.1.20</ecNumber>
    </recommendedName>
</protein>
<comment type="pathway">
    <text evidence="3">Amino-acid biosynthesis; L-tryptophan biosynthesis; L-tryptophan from chorismate: step 5/5.</text>
</comment>
<evidence type="ECO:0000256" key="1">
    <source>
        <dbReference type="ARBA" id="ARBA00001933"/>
    </source>
</evidence>
<comment type="subunit">
    <text evidence="5">Tetramer of two alpha and two beta chains.</text>
</comment>
<keyword evidence="9" id="KW-0663">Pyridoxal phosphate</keyword>
<dbReference type="Gene3D" id="3.40.50.1100">
    <property type="match status" value="2"/>
</dbReference>
<evidence type="ECO:0000259" key="14">
    <source>
        <dbReference type="Pfam" id="PF00291"/>
    </source>
</evidence>
<comment type="function">
    <text evidence="2">The beta subunit is responsible for the synthesis of L-tryptophan from indole and L-serine.</text>
</comment>
<dbReference type="STRING" id="1122991.GCA_000613445_01411"/>
<evidence type="ECO:0000256" key="8">
    <source>
        <dbReference type="ARBA" id="ARBA00022822"/>
    </source>
</evidence>
<organism evidence="15 16">
    <name type="scientific">Hoylesella shahii DSM 15611 = JCM 12083</name>
    <dbReference type="NCBI Taxonomy" id="1122991"/>
    <lineage>
        <taxon>Bacteria</taxon>
        <taxon>Pseudomonadati</taxon>
        <taxon>Bacteroidota</taxon>
        <taxon>Bacteroidia</taxon>
        <taxon>Bacteroidales</taxon>
        <taxon>Prevotellaceae</taxon>
        <taxon>Hoylesella</taxon>
    </lineage>
</organism>
<dbReference type="EC" id="4.2.1.20" evidence="6"/>
<dbReference type="NCBIfam" id="TIGR01415">
    <property type="entry name" value="trpB_rel"/>
    <property type="match status" value="1"/>
</dbReference>
<dbReference type="InterPro" id="IPR023026">
    <property type="entry name" value="Trp_synth_beta/beta-like"/>
</dbReference>
<evidence type="ECO:0000256" key="4">
    <source>
        <dbReference type="ARBA" id="ARBA00009982"/>
    </source>
</evidence>
<sequence>MQKRKLGYTALPNTENSIALIKKNKRPTEARQSQRKHAYGRDSEMPQQLDNRIMNKQKRYILQENDLPKQWYNILADMPNKPLPPLNPATKKPVSVDDLAHIFAKACAEQELDTQNAWIDIPEEVQEKYKYYRSTPLVRAYALEEALQTPAHIYFKNESVNPLGSHKVNSALPQCYYCKQEGVTNVTTETGAGQWGAALSYAASVYGLSAAVYQVKISMQQKPYRSLVMRTFGAAVTGSPSMSTRAGKNIITRDPMHQGSLGTAISEAVELATTTPNCKYTLGSVLNHVTLHQTVIGLEAEKQMALAEEYPDVVIGCFGGGSNFGGLAFPFMRHNILEGRKTQFVAAEPDSCPKLTRGEFRYDFGDEAGYTPLLPMFTLGHDFKPANIHAGGLRYHGAGVIVSQLIKEGLMRGEDIPQLETFEAGTLFARTEGIIPAPESNHAIAAVIREAKRCKESGEKRVILFALSGHGLMDMTAYDQYLNGDLHNYALSQEDIAQSLKVVPEI</sequence>
<dbReference type="PIRSF" id="PIRSF500824">
    <property type="entry name" value="TrpB_prok"/>
    <property type="match status" value="1"/>
</dbReference>
<proteinExistence type="inferred from homology"/>
<comment type="caution">
    <text evidence="15">The sequence shown here is derived from an EMBL/GenBank/DDBJ whole genome shotgun (WGS) entry which is preliminary data.</text>
</comment>
<keyword evidence="8" id="KW-0822">Tryptophan biosynthesis</keyword>
<feature type="region of interest" description="Disordered" evidence="13">
    <location>
        <begin position="22"/>
        <end position="45"/>
    </location>
</feature>
<dbReference type="PROSITE" id="PS00168">
    <property type="entry name" value="TRP_SYNTHASE_BETA"/>
    <property type="match status" value="1"/>
</dbReference>
<comment type="similarity">
    <text evidence="4">Belongs to the TrpB family.</text>
</comment>
<dbReference type="GO" id="GO:0005737">
    <property type="term" value="C:cytoplasm"/>
    <property type="evidence" value="ECO:0007669"/>
    <property type="project" value="TreeGrafter"/>
</dbReference>
<dbReference type="EMBL" id="QJJX01000011">
    <property type="protein sequence ID" value="PXX22453.1"/>
    <property type="molecule type" value="Genomic_DNA"/>
</dbReference>
<comment type="catalytic activity">
    <reaction evidence="12">
        <text>(1S,2R)-1-C-(indol-3-yl)glycerol 3-phosphate + L-serine = D-glyceraldehyde 3-phosphate + L-tryptophan + H2O</text>
        <dbReference type="Rhea" id="RHEA:10532"/>
        <dbReference type="ChEBI" id="CHEBI:15377"/>
        <dbReference type="ChEBI" id="CHEBI:33384"/>
        <dbReference type="ChEBI" id="CHEBI:57912"/>
        <dbReference type="ChEBI" id="CHEBI:58866"/>
        <dbReference type="ChEBI" id="CHEBI:59776"/>
        <dbReference type="EC" id="4.2.1.20"/>
    </reaction>
</comment>
<evidence type="ECO:0000313" key="16">
    <source>
        <dbReference type="Proteomes" id="UP000248314"/>
    </source>
</evidence>
<keyword evidence="10" id="KW-0057">Aromatic amino acid biosynthesis</keyword>
<dbReference type="PIRSF" id="PIRSF001413">
    <property type="entry name" value="Trp_syn_beta"/>
    <property type="match status" value="1"/>
</dbReference>
<evidence type="ECO:0000256" key="5">
    <source>
        <dbReference type="ARBA" id="ARBA00011270"/>
    </source>
</evidence>
<evidence type="ECO:0000256" key="6">
    <source>
        <dbReference type="ARBA" id="ARBA00012043"/>
    </source>
</evidence>
<gene>
    <name evidence="15" type="ORF">EJ73_01214</name>
</gene>
<evidence type="ECO:0000256" key="10">
    <source>
        <dbReference type="ARBA" id="ARBA00023141"/>
    </source>
</evidence>
<dbReference type="InterPro" id="IPR006316">
    <property type="entry name" value="Trp_synth_b-like"/>
</dbReference>
<dbReference type="Pfam" id="PF00291">
    <property type="entry name" value="PALP"/>
    <property type="match status" value="1"/>
</dbReference>
<evidence type="ECO:0000256" key="11">
    <source>
        <dbReference type="ARBA" id="ARBA00023239"/>
    </source>
</evidence>
<dbReference type="InterPro" id="IPR001926">
    <property type="entry name" value="TrpB-like_PALP"/>
</dbReference>
<dbReference type="NCBIfam" id="NF009057">
    <property type="entry name" value="PRK12391.1"/>
    <property type="match status" value="1"/>
</dbReference>
<name>A0A318HW37_9BACT</name>
<dbReference type="UniPathway" id="UPA00035">
    <property type="reaction ID" value="UER00044"/>
</dbReference>
<dbReference type="GO" id="GO:0052684">
    <property type="term" value="F:L-serine hydro-lyase (adding indole, L-tryptophan-forming) activity"/>
    <property type="evidence" value="ECO:0007669"/>
    <property type="project" value="TreeGrafter"/>
</dbReference>